<evidence type="ECO:0000313" key="1">
    <source>
        <dbReference type="EMBL" id="DAD70743.1"/>
    </source>
</evidence>
<proteinExistence type="predicted"/>
<name>A0A8S5LLL9_9CAUD</name>
<dbReference type="EMBL" id="BK015870">
    <property type="protein sequence ID" value="DAD70743.1"/>
    <property type="molecule type" value="Genomic_DNA"/>
</dbReference>
<protein>
    <submittedName>
        <fullName evidence="1">Uncharacterized protein</fullName>
    </submittedName>
</protein>
<reference evidence="1" key="1">
    <citation type="journal article" date="2021" name="Proc. Natl. Acad. Sci. U.S.A.">
        <title>A Catalog of Tens of Thousands of Viruses from Human Metagenomes Reveals Hidden Associations with Chronic Diseases.</title>
        <authorList>
            <person name="Tisza M.J."/>
            <person name="Buck C.B."/>
        </authorList>
    </citation>
    <scope>NUCLEOTIDE SEQUENCE</scope>
    <source>
        <strain evidence="1">CtKcB20</strain>
    </source>
</reference>
<sequence length="118" mass="13926">MTLNQMDFVTMGCRKMWIKFKHWLIRKLGGYVAPCIKCNEYKRTLLQIDRQIVELSGLVNLNYLNWVVNDLTKEELIERGKDDIFETICDFLSDSNNIKYELKDDGFLRGTLMVVKQV</sequence>
<organism evidence="1">
    <name type="scientific">Siphoviridae sp. ctKcB20</name>
    <dbReference type="NCBI Taxonomy" id="2827568"/>
    <lineage>
        <taxon>Viruses</taxon>
        <taxon>Duplodnaviria</taxon>
        <taxon>Heunggongvirae</taxon>
        <taxon>Uroviricota</taxon>
        <taxon>Caudoviricetes</taxon>
    </lineage>
</organism>
<accession>A0A8S5LLL9</accession>